<dbReference type="OrthoDB" id="71219at2157"/>
<dbReference type="PANTHER" id="PTHR42966">
    <property type="entry name" value="N-ACETYLNEURAMINATE SYNTHASE"/>
    <property type="match status" value="1"/>
</dbReference>
<dbReference type="InterPro" id="IPR036732">
    <property type="entry name" value="AFP_Neu5c_C_sf"/>
</dbReference>
<name>A0A1I2PUM6_9EURY</name>
<dbReference type="Pfam" id="PF08666">
    <property type="entry name" value="SAF"/>
    <property type="match status" value="1"/>
</dbReference>
<sequence>MSTTPPTDSEYCEIIAEAGINHNGELALAKKLVDEAVEAGADVVKFQTFDPNEVVTEATEKAEYQKRSGSGGQYEMLSSVVLDREDHETLVEYCEERCIEFMSTPYDSDSVSILESLGVERYKIASADIVNKPLLEAVAETGKPIILSTGMATLGEIERAVDFLREEGCDDLTLLHCVSCYPAEPEQVNMRFIETLRSAFGAPVGFSDHTLGTDISVMAASRGASTVEKHFTLDREMDGPDHFASLEPDQLTELVEGVRAVTSAMGGTARELSAEERENIGSMRRSLHFRRSMEKGEQLDIEDVKVVRPFEGVDPWEIDDVVNRTLVHDIDTNDPVTWDDLE</sequence>
<dbReference type="SMART" id="SM00858">
    <property type="entry name" value="SAF"/>
    <property type="match status" value="1"/>
</dbReference>
<dbReference type="InterPro" id="IPR020007">
    <property type="entry name" value="NeuB/NeuA"/>
</dbReference>
<dbReference type="NCBIfam" id="TIGR03569">
    <property type="entry name" value="NeuB_NnaB"/>
    <property type="match status" value="1"/>
</dbReference>
<dbReference type="InterPro" id="IPR006190">
    <property type="entry name" value="SAF_AFP_Neu5Ac"/>
</dbReference>
<dbReference type="SUPFAM" id="SSF51269">
    <property type="entry name" value="AFP III-like domain"/>
    <property type="match status" value="1"/>
</dbReference>
<dbReference type="PROSITE" id="PS50844">
    <property type="entry name" value="AFP_LIKE"/>
    <property type="match status" value="1"/>
</dbReference>
<keyword evidence="3" id="KW-1185">Reference proteome</keyword>
<dbReference type="RefSeq" id="WP_092890929.1">
    <property type="nucleotide sequence ID" value="NZ_FOOQ01000001.1"/>
</dbReference>
<dbReference type="GO" id="GO:0016051">
    <property type="term" value="P:carbohydrate biosynthetic process"/>
    <property type="evidence" value="ECO:0007669"/>
    <property type="project" value="InterPro"/>
</dbReference>
<proteinExistence type="predicted"/>
<dbReference type="InterPro" id="IPR051690">
    <property type="entry name" value="PseI-like"/>
</dbReference>
<dbReference type="Proteomes" id="UP000198876">
    <property type="component" value="Unassembled WGS sequence"/>
</dbReference>
<feature type="domain" description="AFP-like" evidence="1">
    <location>
        <begin position="286"/>
        <end position="342"/>
    </location>
</feature>
<dbReference type="Gene3D" id="3.90.1210.10">
    <property type="entry name" value="Antifreeze-like/N-acetylneuraminic acid synthase C-terminal domain"/>
    <property type="match status" value="1"/>
</dbReference>
<organism evidence="2 3">
    <name type="scientific">Halopelagius inordinatus</name>
    <dbReference type="NCBI Taxonomy" id="553467"/>
    <lineage>
        <taxon>Archaea</taxon>
        <taxon>Methanobacteriati</taxon>
        <taxon>Methanobacteriota</taxon>
        <taxon>Stenosarchaea group</taxon>
        <taxon>Halobacteria</taxon>
        <taxon>Halobacteriales</taxon>
        <taxon>Haloferacaceae</taxon>
    </lineage>
</organism>
<dbReference type="GO" id="GO:0047444">
    <property type="term" value="F:N-acylneuraminate-9-phosphate synthase activity"/>
    <property type="evidence" value="ECO:0007669"/>
    <property type="project" value="TreeGrafter"/>
</dbReference>
<evidence type="ECO:0000313" key="2">
    <source>
        <dbReference type="EMBL" id="SFG17316.1"/>
    </source>
</evidence>
<dbReference type="PANTHER" id="PTHR42966:SF1">
    <property type="entry name" value="SIALIC ACID SYNTHASE"/>
    <property type="match status" value="1"/>
</dbReference>
<dbReference type="AlphaFoldDB" id="A0A1I2PUM6"/>
<dbReference type="SUPFAM" id="SSF51569">
    <property type="entry name" value="Aldolase"/>
    <property type="match status" value="1"/>
</dbReference>
<dbReference type="InterPro" id="IPR057736">
    <property type="entry name" value="SAF_PseI/NeuA/NeuB"/>
</dbReference>
<dbReference type="InterPro" id="IPR013785">
    <property type="entry name" value="Aldolase_TIM"/>
</dbReference>
<dbReference type="InterPro" id="IPR013132">
    <property type="entry name" value="PseI/NeuA/B-like_N"/>
</dbReference>
<dbReference type="InterPro" id="IPR013974">
    <property type="entry name" value="SAF"/>
</dbReference>
<dbReference type="Pfam" id="PF03102">
    <property type="entry name" value="NeuB"/>
    <property type="match status" value="1"/>
</dbReference>
<dbReference type="EMBL" id="FOOQ01000001">
    <property type="protein sequence ID" value="SFG17316.1"/>
    <property type="molecule type" value="Genomic_DNA"/>
</dbReference>
<dbReference type="Gene3D" id="3.20.20.70">
    <property type="entry name" value="Aldolase class I"/>
    <property type="match status" value="1"/>
</dbReference>
<reference evidence="3" key="1">
    <citation type="submission" date="2016-10" db="EMBL/GenBank/DDBJ databases">
        <authorList>
            <person name="Varghese N."/>
            <person name="Submissions S."/>
        </authorList>
    </citation>
    <scope>NUCLEOTIDE SEQUENCE [LARGE SCALE GENOMIC DNA]</scope>
    <source>
        <strain evidence="3">CGMCC 1.7739</strain>
    </source>
</reference>
<accession>A0A1I2PUM6</accession>
<gene>
    <name evidence="2" type="ORF">SAMN04488063_1655</name>
</gene>
<dbReference type="STRING" id="553467.SAMN04488063_1655"/>
<evidence type="ECO:0000313" key="3">
    <source>
        <dbReference type="Proteomes" id="UP000198876"/>
    </source>
</evidence>
<evidence type="ECO:0000259" key="1">
    <source>
        <dbReference type="PROSITE" id="PS50844"/>
    </source>
</evidence>
<dbReference type="CDD" id="cd11615">
    <property type="entry name" value="SAF_NeuB_like"/>
    <property type="match status" value="1"/>
</dbReference>
<protein>
    <submittedName>
        <fullName evidence="2">N-acetylneuraminate synthase</fullName>
    </submittedName>
</protein>